<dbReference type="GO" id="GO:0030246">
    <property type="term" value="F:carbohydrate binding"/>
    <property type="evidence" value="ECO:0007669"/>
    <property type="project" value="UniProtKB-KW"/>
</dbReference>
<keyword evidence="4" id="KW-1003">Cell membrane</keyword>
<evidence type="ECO:0000256" key="3">
    <source>
        <dbReference type="ARBA" id="ARBA00020552"/>
    </source>
</evidence>
<comment type="caution">
    <text evidence="8">The sequence shown here is derived from an EMBL/GenBank/DDBJ whole genome shotgun (WGS) entry which is preliminary data.</text>
</comment>
<evidence type="ECO:0000256" key="5">
    <source>
        <dbReference type="ARBA" id="ARBA00022734"/>
    </source>
</evidence>
<protein>
    <recommendedName>
        <fullName evidence="3">Lectin-like protein BA14k</fullName>
    </recommendedName>
</protein>
<keyword evidence="9" id="KW-1185">Reference proteome</keyword>
<name>A0A397PES3_9HYPH</name>
<evidence type="ECO:0000313" key="8">
    <source>
        <dbReference type="EMBL" id="RIA47458.1"/>
    </source>
</evidence>
<dbReference type="GO" id="GO:0016020">
    <property type="term" value="C:membrane"/>
    <property type="evidence" value="ECO:0007669"/>
    <property type="project" value="UniProtKB-SubCell"/>
</dbReference>
<feature type="signal peptide" evidence="7">
    <location>
        <begin position="1"/>
        <end position="24"/>
    </location>
</feature>
<dbReference type="Proteomes" id="UP000266273">
    <property type="component" value="Unassembled WGS sequence"/>
</dbReference>
<dbReference type="RefSeq" id="WP_170144450.1">
    <property type="nucleotide sequence ID" value="NZ_QXDF01000003.1"/>
</dbReference>
<evidence type="ECO:0000256" key="6">
    <source>
        <dbReference type="ARBA" id="ARBA00025321"/>
    </source>
</evidence>
<keyword evidence="5" id="KW-0430">Lectin</keyword>
<feature type="chain" id="PRO_5018314046" description="Lectin-like protein BA14k" evidence="7">
    <location>
        <begin position="25"/>
        <end position="116"/>
    </location>
</feature>
<comment type="subcellular location">
    <subcellularLocation>
        <location evidence="1">Membrane</location>
        <topology evidence="1">Single-pass membrane protein</topology>
    </subcellularLocation>
</comment>
<accession>A0A397PES3</accession>
<sequence>MMKSVSSVCAGLMVAAGLAGAASAAQVEAPVSNLPAGITSQADGVRVADAGDFGAGVAVGVIGSLIAQGIAEERAREIRNEEWRWRKCDREFRSFEWDTGMYTTYSGHRRVCPYLR</sequence>
<evidence type="ECO:0000256" key="2">
    <source>
        <dbReference type="ARBA" id="ARBA00010270"/>
    </source>
</evidence>
<dbReference type="AlphaFoldDB" id="A0A397PES3"/>
<proteinExistence type="inferred from homology"/>
<evidence type="ECO:0000256" key="1">
    <source>
        <dbReference type="ARBA" id="ARBA00004167"/>
    </source>
</evidence>
<comment type="similarity">
    <text evidence="2">Belongs to the BA14k family.</text>
</comment>
<dbReference type="InterPro" id="IPR012413">
    <property type="entry name" value="BA14K"/>
</dbReference>
<keyword evidence="4" id="KW-0472">Membrane</keyword>
<keyword evidence="7" id="KW-0732">Signal</keyword>
<reference evidence="8 9" key="1">
    <citation type="submission" date="2018-08" db="EMBL/GenBank/DDBJ databases">
        <title>Genomic Encyclopedia of Archaeal and Bacterial Type Strains, Phase II (KMG-II): from individual species to whole genera.</title>
        <authorList>
            <person name="Goeker M."/>
        </authorList>
    </citation>
    <scope>NUCLEOTIDE SEQUENCE [LARGE SCALE GENOMIC DNA]</scope>
    <source>
        <strain evidence="8 9">DSM 5002</strain>
    </source>
</reference>
<comment type="function">
    <text evidence="6">Has immunoglobulin-binding and hemagglutination properties, and can bind to mannose. Essential for virulence. May be involved in LPS biosynthesis or polysaccharide transport.</text>
</comment>
<evidence type="ECO:0000256" key="4">
    <source>
        <dbReference type="ARBA" id="ARBA00022475"/>
    </source>
</evidence>
<evidence type="ECO:0000256" key="7">
    <source>
        <dbReference type="SAM" id="SignalP"/>
    </source>
</evidence>
<dbReference type="EMBL" id="QXDF01000003">
    <property type="protein sequence ID" value="RIA47458.1"/>
    <property type="molecule type" value="Genomic_DNA"/>
</dbReference>
<organism evidence="8 9">
    <name type="scientific">Dichotomicrobium thermohalophilum</name>
    <dbReference type="NCBI Taxonomy" id="933063"/>
    <lineage>
        <taxon>Bacteria</taxon>
        <taxon>Pseudomonadati</taxon>
        <taxon>Pseudomonadota</taxon>
        <taxon>Alphaproteobacteria</taxon>
        <taxon>Hyphomicrobiales</taxon>
        <taxon>Hyphomicrobiaceae</taxon>
        <taxon>Dichotomicrobium</taxon>
    </lineage>
</organism>
<evidence type="ECO:0000313" key="9">
    <source>
        <dbReference type="Proteomes" id="UP000266273"/>
    </source>
</evidence>
<dbReference type="Pfam" id="PF07886">
    <property type="entry name" value="BA14K"/>
    <property type="match status" value="1"/>
</dbReference>
<gene>
    <name evidence="8" type="ORF">BXY53_2539</name>
</gene>